<evidence type="ECO:0000313" key="2">
    <source>
        <dbReference type="EMBL" id="KAJ1156917.1"/>
    </source>
</evidence>
<dbReference type="Proteomes" id="UP001066276">
    <property type="component" value="Chromosome 5"/>
</dbReference>
<sequence>MKRDGRLVRELRVAATPGGRCGCRDGQRLNRNLRHPSYQSSSLGLTPGNTEEMSQGAGDWRPALDREGLAAGRSHV</sequence>
<accession>A0AAV7RYW9</accession>
<feature type="region of interest" description="Disordered" evidence="1">
    <location>
        <begin position="20"/>
        <end position="76"/>
    </location>
</feature>
<organism evidence="2 3">
    <name type="scientific">Pleurodeles waltl</name>
    <name type="common">Iberian ribbed newt</name>
    <dbReference type="NCBI Taxonomy" id="8319"/>
    <lineage>
        <taxon>Eukaryota</taxon>
        <taxon>Metazoa</taxon>
        <taxon>Chordata</taxon>
        <taxon>Craniata</taxon>
        <taxon>Vertebrata</taxon>
        <taxon>Euteleostomi</taxon>
        <taxon>Amphibia</taxon>
        <taxon>Batrachia</taxon>
        <taxon>Caudata</taxon>
        <taxon>Salamandroidea</taxon>
        <taxon>Salamandridae</taxon>
        <taxon>Pleurodelinae</taxon>
        <taxon>Pleurodeles</taxon>
    </lineage>
</organism>
<proteinExistence type="predicted"/>
<name>A0AAV7RYW9_PLEWA</name>
<gene>
    <name evidence="2" type="ORF">NDU88_009634</name>
</gene>
<protein>
    <submittedName>
        <fullName evidence="2">Uncharacterized protein</fullName>
    </submittedName>
</protein>
<feature type="compositionally biased region" description="Polar residues" evidence="1">
    <location>
        <begin position="37"/>
        <end position="53"/>
    </location>
</feature>
<evidence type="ECO:0000313" key="3">
    <source>
        <dbReference type="Proteomes" id="UP001066276"/>
    </source>
</evidence>
<reference evidence="2" key="1">
    <citation type="journal article" date="2022" name="bioRxiv">
        <title>Sequencing and chromosome-scale assembly of the giantPleurodeles waltlgenome.</title>
        <authorList>
            <person name="Brown T."/>
            <person name="Elewa A."/>
            <person name="Iarovenko S."/>
            <person name="Subramanian E."/>
            <person name="Araus A.J."/>
            <person name="Petzold A."/>
            <person name="Susuki M."/>
            <person name="Suzuki K.-i.T."/>
            <person name="Hayashi T."/>
            <person name="Toyoda A."/>
            <person name="Oliveira C."/>
            <person name="Osipova E."/>
            <person name="Leigh N.D."/>
            <person name="Simon A."/>
            <person name="Yun M.H."/>
        </authorList>
    </citation>
    <scope>NUCLEOTIDE SEQUENCE</scope>
    <source>
        <strain evidence="2">20211129_DDA</strain>
        <tissue evidence="2">Liver</tissue>
    </source>
</reference>
<dbReference type="EMBL" id="JANPWB010000009">
    <property type="protein sequence ID" value="KAJ1156917.1"/>
    <property type="molecule type" value="Genomic_DNA"/>
</dbReference>
<comment type="caution">
    <text evidence="2">The sequence shown here is derived from an EMBL/GenBank/DDBJ whole genome shotgun (WGS) entry which is preliminary data.</text>
</comment>
<dbReference type="AlphaFoldDB" id="A0AAV7RYW9"/>
<keyword evidence="3" id="KW-1185">Reference proteome</keyword>
<evidence type="ECO:0000256" key="1">
    <source>
        <dbReference type="SAM" id="MobiDB-lite"/>
    </source>
</evidence>